<dbReference type="InterPro" id="IPR015943">
    <property type="entry name" value="WD40/YVTN_repeat-like_dom_sf"/>
</dbReference>
<accession>A0A1H6IY85</accession>
<dbReference type="RefSeq" id="WP_089768904.1">
    <property type="nucleotide sequence ID" value="NZ_FNWX01000009.1"/>
</dbReference>
<evidence type="ECO:0000313" key="3">
    <source>
        <dbReference type="EMBL" id="SEH51606.1"/>
    </source>
</evidence>
<evidence type="ECO:0000256" key="1">
    <source>
        <dbReference type="ARBA" id="ARBA00022729"/>
    </source>
</evidence>
<dbReference type="EMBL" id="FNWX01000009">
    <property type="protein sequence ID" value="SEH51606.1"/>
    <property type="molecule type" value="Genomic_DNA"/>
</dbReference>
<organism evidence="3 4">
    <name type="scientific">Epilithonimonas hominis</name>
    <dbReference type="NCBI Taxonomy" id="420404"/>
    <lineage>
        <taxon>Bacteria</taxon>
        <taxon>Pseudomonadati</taxon>
        <taxon>Bacteroidota</taxon>
        <taxon>Flavobacteriia</taxon>
        <taxon>Flavobacteriales</taxon>
        <taxon>Weeksellaceae</taxon>
        <taxon>Chryseobacterium group</taxon>
        <taxon>Epilithonimonas</taxon>
    </lineage>
</organism>
<evidence type="ECO:0000313" key="4">
    <source>
        <dbReference type="Proteomes" id="UP000198555"/>
    </source>
</evidence>
<proteinExistence type="predicted"/>
<evidence type="ECO:0000259" key="2">
    <source>
        <dbReference type="Pfam" id="PF18962"/>
    </source>
</evidence>
<reference evidence="4" key="1">
    <citation type="submission" date="2016-10" db="EMBL/GenBank/DDBJ databases">
        <authorList>
            <person name="Varghese N."/>
            <person name="Submissions S."/>
        </authorList>
    </citation>
    <scope>NUCLEOTIDE SEQUENCE [LARGE SCALE GENOMIC DNA]</scope>
    <source>
        <strain evidence="4">DSM 19326</strain>
    </source>
</reference>
<dbReference type="AlphaFoldDB" id="A0A1H6IY85"/>
<dbReference type="STRING" id="420404.SAMN05421793_1091"/>
<keyword evidence="4" id="KW-1185">Reference proteome</keyword>
<dbReference type="SUPFAM" id="SSF63829">
    <property type="entry name" value="Calcium-dependent phosphotriesterase"/>
    <property type="match status" value="1"/>
</dbReference>
<dbReference type="NCBIfam" id="TIGR04183">
    <property type="entry name" value="Por_Secre_tail"/>
    <property type="match status" value="1"/>
</dbReference>
<dbReference type="Proteomes" id="UP000198555">
    <property type="component" value="Unassembled WGS sequence"/>
</dbReference>
<dbReference type="Pfam" id="PF18962">
    <property type="entry name" value="Por_Secre_tail"/>
    <property type="match status" value="1"/>
</dbReference>
<name>A0A1H6IY85_9FLAO</name>
<dbReference type="Gene3D" id="2.130.10.10">
    <property type="entry name" value="YVTN repeat-like/Quinoprotein amine dehydrogenase"/>
    <property type="match status" value="1"/>
</dbReference>
<gene>
    <name evidence="3" type="ORF">SAMN05421793_1091</name>
</gene>
<protein>
    <submittedName>
        <fullName evidence="3">Por secretion system C-terminal sorting domain-containing protein</fullName>
    </submittedName>
</protein>
<feature type="domain" description="Secretion system C-terminal sorting" evidence="2">
    <location>
        <begin position="354"/>
        <end position="421"/>
    </location>
</feature>
<keyword evidence="1" id="KW-0732">Signal</keyword>
<sequence length="423" mass="46437">MRTTLSISLLFAGLFCNAQLEVKVLDIIANQVIYDSNAKKIYASIPSANGANGNSIGVIDPVSQTLENTFFIGSEPNVLAISDNNQYLYVGFETASLVRRWDIASKSVNLQFSLGTDPSLGALFVEDMEVMPGNPNTIAISRRNVGFSPKHEGVAIYDNDVMRPTTTQDHTGSNRIEFSSNNLLWGYNNETTEFGLRKINISSSGATQGTVYPNLFSNFSIDFIREGNFLYSTDGKVVDISSGTPFLLGQFTNTTGANAFDTATQSVAYASSEYSSGNITFKRFNPNTFLLKDSTPIPNVQGSTRSMTSCGAGCYAFTTYSYNYSTNVTTGKIVIVKDKSLAVDNFLKSNKITVYPNPVSNYLKIDTDKKFIEIKLSDYSGNIIKTLDAKEREFDVSNISSGNYLLIMTDINNNKTTEKIIKK</sequence>
<dbReference type="InterPro" id="IPR026444">
    <property type="entry name" value="Secre_tail"/>
</dbReference>